<dbReference type="GO" id="GO:0005737">
    <property type="term" value="C:cytoplasm"/>
    <property type="evidence" value="ECO:0007669"/>
    <property type="project" value="TreeGrafter"/>
</dbReference>
<feature type="binding site" evidence="6">
    <location>
        <position position="348"/>
    </location>
    <ligand>
        <name>Mg(2+)</name>
        <dbReference type="ChEBI" id="CHEBI:18420"/>
    </ligand>
</feature>
<dbReference type="Gene3D" id="3.40.50.300">
    <property type="entry name" value="P-loop containing nucleotide triphosphate hydrolases"/>
    <property type="match status" value="2"/>
</dbReference>
<keyword evidence="4" id="KW-0807">Transducer</keyword>
<dbReference type="GO" id="GO:0005525">
    <property type="term" value="F:GTP binding"/>
    <property type="evidence" value="ECO:0007669"/>
    <property type="project" value="UniProtKB-KW"/>
</dbReference>
<dbReference type="InterPro" id="IPR001019">
    <property type="entry name" value="Gprotein_alpha_su"/>
</dbReference>
<dbReference type="GO" id="GO:0046872">
    <property type="term" value="F:metal ion binding"/>
    <property type="evidence" value="ECO:0007669"/>
    <property type="project" value="UniProtKB-KW"/>
</dbReference>
<dbReference type="GO" id="GO:0031683">
    <property type="term" value="F:G-protein beta/gamma-subunit complex binding"/>
    <property type="evidence" value="ECO:0007669"/>
    <property type="project" value="InterPro"/>
</dbReference>
<dbReference type="PANTHER" id="PTHR10218:SF360">
    <property type="entry name" value="GUANINE NUCLEOTIDE-BINDING PROTEIN SUBUNIT ALPHA HOMOLOG"/>
    <property type="match status" value="1"/>
</dbReference>
<dbReference type="GO" id="GO:0007188">
    <property type="term" value="P:adenylate cyclase-modulating G protein-coupled receptor signaling pathway"/>
    <property type="evidence" value="ECO:0007669"/>
    <property type="project" value="TreeGrafter"/>
</dbReference>
<reference evidence="7" key="1">
    <citation type="submission" date="2021-01" db="EMBL/GenBank/DDBJ databases">
        <authorList>
            <person name="Kaushik A."/>
        </authorList>
    </citation>
    <scope>NUCLEOTIDE SEQUENCE</scope>
    <source>
        <strain evidence="7">AG3-T5</strain>
    </source>
</reference>
<dbReference type="GO" id="GO:0001664">
    <property type="term" value="F:G protein-coupled receptor binding"/>
    <property type="evidence" value="ECO:0007669"/>
    <property type="project" value="TreeGrafter"/>
</dbReference>
<proteinExistence type="predicted"/>
<feature type="binding site" evidence="5">
    <location>
        <begin position="441"/>
        <end position="444"/>
    </location>
    <ligand>
        <name>GTP</name>
        <dbReference type="ChEBI" id="CHEBI:37565"/>
    </ligand>
</feature>
<dbReference type="InterPro" id="IPR027417">
    <property type="entry name" value="P-loop_NTPase"/>
</dbReference>
<organism evidence="7 8">
    <name type="scientific">Rhizoctonia solani</name>
    <dbReference type="NCBI Taxonomy" id="456999"/>
    <lineage>
        <taxon>Eukaryota</taxon>
        <taxon>Fungi</taxon>
        <taxon>Dikarya</taxon>
        <taxon>Basidiomycota</taxon>
        <taxon>Agaricomycotina</taxon>
        <taxon>Agaricomycetes</taxon>
        <taxon>Cantharellales</taxon>
        <taxon>Ceratobasidiaceae</taxon>
        <taxon>Rhizoctonia</taxon>
    </lineage>
</organism>
<evidence type="ECO:0000256" key="6">
    <source>
        <dbReference type="PIRSR" id="PIRSR601019-2"/>
    </source>
</evidence>
<evidence type="ECO:0000256" key="4">
    <source>
        <dbReference type="ARBA" id="ARBA00023224"/>
    </source>
</evidence>
<dbReference type="GO" id="GO:0005834">
    <property type="term" value="C:heterotrimeric G-protein complex"/>
    <property type="evidence" value="ECO:0007669"/>
    <property type="project" value="TreeGrafter"/>
</dbReference>
<dbReference type="SUPFAM" id="SSF47895">
    <property type="entry name" value="Transducin (alpha subunit), insertion domain"/>
    <property type="match status" value="1"/>
</dbReference>
<dbReference type="Pfam" id="PF00503">
    <property type="entry name" value="G-alpha"/>
    <property type="match status" value="1"/>
</dbReference>
<comment type="caution">
    <text evidence="7">The sequence shown here is derived from an EMBL/GenBank/DDBJ whole genome shotgun (WGS) entry which is preliminary data.</text>
</comment>
<sequence>MRWVNCACRRNCRWAEYDKLCDRIDTIGALIKLDQGFSPSSILRHYIWSLVRAIIVHPYQLFPTIQRLHPMLALNTMPREDRSQVDEAKRRSNEIDEQLRLEALAIKKRRSKERKILLLGQSESGKSTLLKQFQLLHSNGKVFDAERASWRLIIFHNLVRSILNLLDEITQPVSSNKDYPDNDAFWEANSTTFKTLRVRLSPLSQIADLIANRLAPENSSPIASSPAEAASDWTSTANPHIPNSEISVLSSSRWKSALQKLHAACRSPRPSVECSIDFDNENDPGRLLVAFHEDLVEFCKTKSVWEMLKRRKVRVENMSGFFLDDIARITQPRYIPTDEDILKARLKTLGVSETQCVVNANSEKGSIWRIFDVGGARYQRAAWAPHFDDVNCIIFLAPISAFDQVLAEDPSVNRLEDSLIMWRDLCKNKILAGASIVLFLNKCDLLQTKLESGIRLNQFLVSYGDRPNDYASVTKHIKGKFDKIRREHCPDTQIYTHFITATDRETTSIAINAVRDKIMRENLQNIGFVH</sequence>
<evidence type="ECO:0000256" key="1">
    <source>
        <dbReference type="ARBA" id="ARBA00022723"/>
    </source>
</evidence>
<evidence type="ECO:0000256" key="2">
    <source>
        <dbReference type="ARBA" id="ARBA00022741"/>
    </source>
</evidence>
<gene>
    <name evidence="7" type="ORF">RDB_LOCUS95870</name>
</gene>
<dbReference type="FunFam" id="3.40.50.300:FF:000692">
    <property type="entry name" value="Guanine nucleotide-binding protein subunit alpha"/>
    <property type="match status" value="1"/>
</dbReference>
<feature type="binding site" evidence="5">
    <location>
        <begin position="342"/>
        <end position="348"/>
    </location>
    <ligand>
        <name>GTP</name>
        <dbReference type="ChEBI" id="CHEBI:37565"/>
    </ligand>
</feature>
<dbReference type="InterPro" id="IPR011025">
    <property type="entry name" value="GproteinA_insert"/>
</dbReference>
<evidence type="ECO:0000256" key="3">
    <source>
        <dbReference type="ARBA" id="ARBA00023134"/>
    </source>
</evidence>
<dbReference type="GO" id="GO:0003924">
    <property type="term" value="F:GTPase activity"/>
    <property type="evidence" value="ECO:0007669"/>
    <property type="project" value="InterPro"/>
</dbReference>
<evidence type="ECO:0000313" key="8">
    <source>
        <dbReference type="Proteomes" id="UP000663841"/>
    </source>
</evidence>
<dbReference type="CDD" id="cd00066">
    <property type="entry name" value="G-alpha"/>
    <property type="match status" value="1"/>
</dbReference>
<dbReference type="AlphaFoldDB" id="A0A8H3G9T1"/>
<dbReference type="PRINTS" id="PR00318">
    <property type="entry name" value="GPROTEINA"/>
</dbReference>
<keyword evidence="6" id="KW-0460">Magnesium</keyword>
<dbReference type="Proteomes" id="UP000663841">
    <property type="component" value="Unassembled WGS sequence"/>
</dbReference>
<keyword evidence="2 5" id="KW-0547">Nucleotide-binding</keyword>
<name>A0A8H3G9T1_9AGAM</name>
<dbReference type="PROSITE" id="PS51882">
    <property type="entry name" value="G_ALPHA"/>
    <property type="match status" value="1"/>
</dbReference>
<keyword evidence="3 5" id="KW-0342">GTP-binding</keyword>
<dbReference type="SMART" id="SM00275">
    <property type="entry name" value="G_alpha"/>
    <property type="match status" value="1"/>
</dbReference>
<dbReference type="SUPFAM" id="SSF52540">
    <property type="entry name" value="P-loop containing nucleoside triphosphate hydrolases"/>
    <property type="match status" value="1"/>
</dbReference>
<evidence type="ECO:0000256" key="5">
    <source>
        <dbReference type="PIRSR" id="PIRSR601019-1"/>
    </source>
</evidence>
<feature type="binding site" evidence="5">
    <location>
        <position position="501"/>
    </location>
    <ligand>
        <name>GTP</name>
        <dbReference type="ChEBI" id="CHEBI:37565"/>
    </ligand>
</feature>
<accession>A0A8H3G9T1</accession>
<evidence type="ECO:0000313" key="7">
    <source>
        <dbReference type="EMBL" id="CAE6441832.1"/>
    </source>
</evidence>
<dbReference type="PANTHER" id="PTHR10218">
    <property type="entry name" value="GTP-BINDING PROTEIN ALPHA SUBUNIT"/>
    <property type="match status" value="1"/>
</dbReference>
<protein>
    <submittedName>
        <fullName evidence="7">Uncharacterized protein</fullName>
    </submittedName>
</protein>
<dbReference type="EMBL" id="CAJMWW010000093">
    <property type="protein sequence ID" value="CAE6441832.1"/>
    <property type="molecule type" value="Genomic_DNA"/>
</dbReference>
<keyword evidence="1 6" id="KW-0479">Metal-binding</keyword>